<feature type="binding site" evidence="8">
    <location>
        <position position="171"/>
    </location>
    <ligand>
        <name>AMP</name>
        <dbReference type="ChEBI" id="CHEBI:456215"/>
    </ligand>
</feature>
<dbReference type="GO" id="GO:0044209">
    <property type="term" value="P:AMP salvage"/>
    <property type="evidence" value="ECO:0007669"/>
    <property type="project" value="UniProtKB-UniRule"/>
</dbReference>
<proteinExistence type="inferred from homology"/>
<organism evidence="12 13">
    <name type="scientific">Thermovenabulum gondwanense</name>
    <dbReference type="NCBI Taxonomy" id="520767"/>
    <lineage>
        <taxon>Bacteria</taxon>
        <taxon>Bacillati</taxon>
        <taxon>Bacillota</taxon>
        <taxon>Clostridia</taxon>
        <taxon>Thermosediminibacterales</taxon>
        <taxon>Thermosediminibacteraceae</taxon>
        <taxon>Thermovenabulum</taxon>
    </lineage>
</organism>
<feature type="domain" description="Adenylate kinase active site lid" evidence="11">
    <location>
        <begin position="127"/>
        <end position="162"/>
    </location>
</feature>
<feature type="binding site" evidence="8">
    <location>
        <begin position="85"/>
        <end position="88"/>
    </location>
    <ligand>
        <name>AMP</name>
        <dbReference type="ChEBI" id="CHEBI:456215"/>
    </ligand>
</feature>
<evidence type="ECO:0000256" key="3">
    <source>
        <dbReference type="ARBA" id="ARBA00022727"/>
    </source>
</evidence>
<evidence type="ECO:0000256" key="1">
    <source>
        <dbReference type="ARBA" id="ARBA00022679"/>
    </source>
</evidence>
<evidence type="ECO:0000313" key="13">
    <source>
        <dbReference type="Proteomes" id="UP000075737"/>
    </source>
</evidence>
<feature type="binding site" evidence="8">
    <location>
        <position position="199"/>
    </location>
    <ligand>
        <name>ATP</name>
        <dbReference type="ChEBI" id="CHEBI:30616"/>
    </ligand>
</feature>
<dbReference type="NCBIfam" id="NF001380">
    <property type="entry name" value="PRK00279.1-2"/>
    <property type="match status" value="1"/>
</dbReference>
<keyword evidence="1 8" id="KW-0808">Transferase</keyword>
<dbReference type="PANTHER" id="PTHR23359">
    <property type="entry name" value="NUCLEOTIDE KINASE"/>
    <property type="match status" value="1"/>
</dbReference>
<comment type="pathway">
    <text evidence="8">Purine metabolism; AMP biosynthesis via salvage pathway; AMP from ADP: step 1/1.</text>
</comment>
<evidence type="ECO:0000256" key="4">
    <source>
        <dbReference type="ARBA" id="ARBA00022741"/>
    </source>
</evidence>
<keyword evidence="8" id="KW-0963">Cytoplasm</keyword>
<dbReference type="Pfam" id="PF05191">
    <property type="entry name" value="ADK_lid"/>
    <property type="match status" value="1"/>
</dbReference>
<gene>
    <name evidence="8 12" type="primary">adk</name>
    <name evidence="12" type="ORF">ATZ99_22480</name>
</gene>
<protein>
    <recommendedName>
        <fullName evidence="8 10">Adenylate kinase</fullName>
        <shortName evidence="8">AK</shortName>
        <ecNumber evidence="8 10">2.7.4.3</ecNumber>
    </recommendedName>
    <alternativeName>
        <fullName evidence="8">ATP-AMP transphosphorylase</fullName>
    </alternativeName>
    <alternativeName>
        <fullName evidence="8">ATP:AMP phosphotransferase</fullName>
    </alternativeName>
    <alternativeName>
        <fullName evidence="8">Adenylate monophosphate kinase</fullName>
    </alternativeName>
</protein>
<comment type="catalytic activity">
    <reaction evidence="8 10">
        <text>AMP + ATP = 2 ADP</text>
        <dbReference type="Rhea" id="RHEA:12973"/>
        <dbReference type="ChEBI" id="CHEBI:30616"/>
        <dbReference type="ChEBI" id="CHEBI:456215"/>
        <dbReference type="ChEBI" id="CHEBI:456216"/>
        <dbReference type="EC" id="2.7.4.3"/>
    </reaction>
</comment>
<dbReference type="STRING" id="520767.ATZ99_22480"/>
<feature type="binding site" evidence="8">
    <location>
        <position position="150"/>
    </location>
    <ligand>
        <name>Zn(2+)</name>
        <dbReference type="ChEBI" id="CHEBI:29105"/>
        <note>structural</note>
    </ligand>
</feature>
<dbReference type="EC" id="2.7.4.3" evidence="8 10"/>
<dbReference type="NCBIfam" id="NF011100">
    <property type="entry name" value="PRK14527.1"/>
    <property type="match status" value="1"/>
</dbReference>
<dbReference type="PATRIC" id="fig|520767.4.peg.2380"/>
<reference evidence="12 13" key="1">
    <citation type="submission" date="2015-12" db="EMBL/GenBank/DDBJ databases">
        <title>Draft genome of Thermovenabulum gondwanense isolated from a red thermophilic microbial mat colonisisng an outflow channel of a bore well.</title>
        <authorList>
            <person name="Patel B.K."/>
        </authorList>
    </citation>
    <scope>NUCLEOTIDE SEQUENCE [LARGE SCALE GENOMIC DNA]</scope>
    <source>
        <strain evidence="12 13">R270</strain>
    </source>
</reference>
<sequence>MNLVLLGPPGAGKGTQAKKLSDYYGIPHISTGDILRAAVSEGTALGLKAKEYMEKGLLVPDDLIMGIINERLEKPDCRKGFVMDGFPRTINQAEGLKKLLDEKNTKLDAVIYFDVPKGELIERFTGRRVCTRCGATYHVRYNPPSRGNTCDKCGSELIIRADDKKETVEKRISVYEDETKPLIQYYEKEGLLISIDGTKPIDEVFEELISLLRGEKR</sequence>
<feature type="binding site" evidence="8">
    <location>
        <position position="133"/>
    </location>
    <ligand>
        <name>Zn(2+)</name>
        <dbReference type="ChEBI" id="CHEBI:29105"/>
        <note>structural</note>
    </ligand>
</feature>
<name>A0A162M451_9FIRM</name>
<feature type="binding site" evidence="8">
    <location>
        <begin position="57"/>
        <end position="59"/>
    </location>
    <ligand>
        <name>AMP</name>
        <dbReference type="ChEBI" id="CHEBI:456215"/>
    </ligand>
</feature>
<dbReference type="NCBIfam" id="TIGR01351">
    <property type="entry name" value="adk"/>
    <property type="match status" value="1"/>
</dbReference>
<evidence type="ECO:0000313" key="12">
    <source>
        <dbReference type="EMBL" id="KYO63911.1"/>
    </source>
</evidence>
<dbReference type="CDD" id="cd01428">
    <property type="entry name" value="ADK"/>
    <property type="match status" value="1"/>
</dbReference>
<evidence type="ECO:0000256" key="9">
    <source>
        <dbReference type="RuleBase" id="RU003330"/>
    </source>
</evidence>
<evidence type="ECO:0000256" key="8">
    <source>
        <dbReference type="HAMAP-Rule" id="MF_00235"/>
    </source>
</evidence>
<feature type="binding site" evidence="8">
    <location>
        <position position="92"/>
    </location>
    <ligand>
        <name>AMP</name>
        <dbReference type="ChEBI" id="CHEBI:456215"/>
    </ligand>
</feature>
<dbReference type="PROSITE" id="PS00113">
    <property type="entry name" value="ADENYLATE_KINASE"/>
    <property type="match status" value="1"/>
</dbReference>
<keyword evidence="7 8" id="KW-0067">ATP-binding</keyword>
<feature type="binding site" evidence="8">
    <location>
        <position position="36"/>
    </location>
    <ligand>
        <name>AMP</name>
        <dbReference type="ChEBI" id="CHEBI:456215"/>
    </ligand>
</feature>
<comment type="function">
    <text evidence="8">Catalyzes the reversible transfer of the terminal phosphate group between ATP and AMP. Plays an important role in cellular energy homeostasis and in adenine nucleotide metabolism.</text>
</comment>
<dbReference type="GO" id="GO:0008270">
    <property type="term" value="F:zinc ion binding"/>
    <property type="evidence" value="ECO:0007669"/>
    <property type="project" value="UniProtKB-UniRule"/>
</dbReference>
<dbReference type="UniPathway" id="UPA00588">
    <property type="reaction ID" value="UER00649"/>
</dbReference>
<comment type="caution">
    <text evidence="12">The sequence shown here is derived from an EMBL/GenBank/DDBJ whole genome shotgun (WGS) entry which is preliminary data.</text>
</comment>
<comment type="subcellular location">
    <subcellularLocation>
        <location evidence="8 10">Cytoplasm</location>
    </subcellularLocation>
</comment>
<dbReference type="GO" id="GO:0004017">
    <property type="term" value="F:AMP kinase activity"/>
    <property type="evidence" value="ECO:0007669"/>
    <property type="project" value="UniProtKB-UniRule"/>
</dbReference>
<keyword evidence="3 8" id="KW-0545">Nucleotide biosynthesis</keyword>
<dbReference type="InterPro" id="IPR006259">
    <property type="entry name" value="Adenyl_kin_sub"/>
</dbReference>
<feature type="binding site" evidence="8">
    <location>
        <position position="130"/>
    </location>
    <ligand>
        <name>Zn(2+)</name>
        <dbReference type="ChEBI" id="CHEBI:29105"/>
        <note>structural</note>
    </ligand>
</feature>
<keyword evidence="2 8" id="KW-0479">Metal-binding</keyword>
<dbReference type="AlphaFoldDB" id="A0A162M451"/>
<evidence type="ECO:0000256" key="10">
    <source>
        <dbReference type="RuleBase" id="RU003331"/>
    </source>
</evidence>
<dbReference type="GO" id="GO:0005524">
    <property type="term" value="F:ATP binding"/>
    <property type="evidence" value="ECO:0007669"/>
    <property type="project" value="UniProtKB-UniRule"/>
</dbReference>
<accession>A0A162M451</accession>
<comment type="subunit">
    <text evidence="8 10">Monomer.</text>
</comment>
<dbReference type="InterPro" id="IPR007862">
    <property type="entry name" value="Adenylate_kinase_lid-dom"/>
</dbReference>
<feature type="region of interest" description="NMP" evidence="8">
    <location>
        <begin position="30"/>
        <end position="59"/>
    </location>
</feature>
<dbReference type="GO" id="GO:0005737">
    <property type="term" value="C:cytoplasm"/>
    <property type="evidence" value="ECO:0007669"/>
    <property type="project" value="UniProtKB-SubCell"/>
</dbReference>
<keyword evidence="5 8" id="KW-0418">Kinase</keyword>
<feature type="binding site" evidence="8">
    <location>
        <begin position="10"/>
        <end position="15"/>
    </location>
    <ligand>
        <name>ATP</name>
        <dbReference type="ChEBI" id="CHEBI:30616"/>
    </ligand>
</feature>
<feature type="binding site" evidence="8">
    <location>
        <position position="153"/>
    </location>
    <ligand>
        <name>Zn(2+)</name>
        <dbReference type="ChEBI" id="CHEBI:29105"/>
        <note>structural</note>
    </ligand>
</feature>
<evidence type="ECO:0000256" key="2">
    <source>
        <dbReference type="ARBA" id="ARBA00022723"/>
    </source>
</evidence>
<dbReference type="Proteomes" id="UP000075737">
    <property type="component" value="Unassembled WGS sequence"/>
</dbReference>
<feature type="binding site" evidence="8">
    <location>
        <position position="127"/>
    </location>
    <ligand>
        <name>ATP</name>
        <dbReference type="ChEBI" id="CHEBI:30616"/>
    </ligand>
</feature>
<keyword evidence="13" id="KW-1185">Reference proteome</keyword>
<dbReference type="Gene3D" id="3.40.50.300">
    <property type="entry name" value="P-loop containing nucleotide triphosphate hydrolases"/>
    <property type="match status" value="1"/>
</dbReference>
<dbReference type="InterPro" id="IPR000850">
    <property type="entry name" value="Adenylat/UMP-CMP_kin"/>
</dbReference>
<dbReference type="SUPFAM" id="SSF52540">
    <property type="entry name" value="P-loop containing nucleoside triphosphate hydrolases"/>
    <property type="match status" value="1"/>
</dbReference>
<feature type="binding site" evidence="8">
    <location>
        <position position="31"/>
    </location>
    <ligand>
        <name>AMP</name>
        <dbReference type="ChEBI" id="CHEBI:456215"/>
    </ligand>
</feature>
<comment type="similarity">
    <text evidence="8 9">Belongs to the adenylate kinase family.</text>
</comment>
<dbReference type="FunFam" id="3.40.50.300:FF:000106">
    <property type="entry name" value="Adenylate kinase mitochondrial"/>
    <property type="match status" value="1"/>
</dbReference>
<keyword evidence="6 8" id="KW-0862">Zinc</keyword>
<dbReference type="EMBL" id="LOHZ01000046">
    <property type="protein sequence ID" value="KYO63911.1"/>
    <property type="molecule type" value="Genomic_DNA"/>
</dbReference>
<dbReference type="InterPro" id="IPR027417">
    <property type="entry name" value="P-loop_NTPase"/>
</dbReference>
<dbReference type="Pfam" id="PF00406">
    <property type="entry name" value="ADK"/>
    <property type="match status" value="1"/>
</dbReference>
<comment type="domain">
    <text evidence="8">Consists of three domains, a large central CORE domain and two small peripheral domains, NMPbind and LID, which undergo movements during catalysis. The LID domain closes over the site of phosphoryl transfer upon ATP binding. Assembling and dissambling the active center during each catalytic cycle provides an effective means to prevent ATP hydrolysis. Some bacteria have evolved a zinc-coordinating structure that stabilizes the LID domain.</text>
</comment>
<evidence type="ECO:0000256" key="6">
    <source>
        <dbReference type="ARBA" id="ARBA00022833"/>
    </source>
</evidence>
<dbReference type="RefSeq" id="WP_068749340.1">
    <property type="nucleotide sequence ID" value="NZ_LOHZ01000046.1"/>
</dbReference>
<evidence type="ECO:0000259" key="11">
    <source>
        <dbReference type="Pfam" id="PF05191"/>
    </source>
</evidence>
<keyword evidence="4 8" id="KW-0547">Nucleotide-binding</keyword>
<evidence type="ECO:0000256" key="7">
    <source>
        <dbReference type="ARBA" id="ARBA00022840"/>
    </source>
</evidence>
<dbReference type="InterPro" id="IPR033690">
    <property type="entry name" value="Adenylat_kinase_CS"/>
</dbReference>
<feature type="binding site" evidence="8">
    <location>
        <position position="160"/>
    </location>
    <ligand>
        <name>AMP</name>
        <dbReference type="ChEBI" id="CHEBI:456215"/>
    </ligand>
</feature>
<dbReference type="HAMAP" id="MF_00235">
    <property type="entry name" value="Adenylate_kinase_Adk"/>
    <property type="match status" value="1"/>
</dbReference>
<feature type="binding site" evidence="8">
    <location>
        <begin position="136"/>
        <end position="137"/>
    </location>
    <ligand>
        <name>ATP</name>
        <dbReference type="ChEBI" id="CHEBI:30616"/>
    </ligand>
</feature>
<dbReference type="OrthoDB" id="9805030at2"/>
<evidence type="ECO:0000256" key="5">
    <source>
        <dbReference type="ARBA" id="ARBA00022777"/>
    </source>
</evidence>
<dbReference type="PRINTS" id="PR00094">
    <property type="entry name" value="ADENYLTKNASE"/>
</dbReference>
<feature type="region of interest" description="LID" evidence="8">
    <location>
        <begin position="126"/>
        <end position="163"/>
    </location>
</feature>
<dbReference type="NCBIfam" id="NF001381">
    <property type="entry name" value="PRK00279.1-3"/>
    <property type="match status" value="1"/>
</dbReference>